<evidence type="ECO:0000313" key="1">
    <source>
        <dbReference type="EMBL" id="MCC9063402.1"/>
    </source>
</evidence>
<sequence>MKKITFALLLLSVICYSQNQKIDREPFKLELVANAENNYSANISKSPYFVKEKVLQIYPGEELNIETETKGDSIFSMRVVDKVTFPEKTIKLKFLQNVTDRNNTQMMLSVVNPFDRKLIYDAMIYTVDGQQWSPTSIIPIQPKLVGYETWPDVIVTMALEKWRFTK</sequence>
<dbReference type="Proteomes" id="UP001430679">
    <property type="component" value="Unassembled WGS sequence"/>
</dbReference>
<organism evidence="1 2">
    <name type="scientific">Flavobacterium piscisymbiosum</name>
    <dbReference type="NCBI Taxonomy" id="2893753"/>
    <lineage>
        <taxon>Bacteria</taxon>
        <taxon>Pseudomonadati</taxon>
        <taxon>Bacteroidota</taxon>
        <taxon>Flavobacteriia</taxon>
        <taxon>Flavobacteriales</taxon>
        <taxon>Flavobacteriaceae</taxon>
        <taxon>Flavobacterium</taxon>
    </lineage>
</organism>
<accession>A0ABS8MD36</accession>
<gene>
    <name evidence="1" type="ORF">LNP81_10390</name>
</gene>
<proteinExistence type="predicted"/>
<comment type="caution">
    <text evidence="1">The sequence shown here is derived from an EMBL/GenBank/DDBJ whole genome shotgun (WGS) entry which is preliminary data.</text>
</comment>
<dbReference type="EMBL" id="JAJJMM010000001">
    <property type="protein sequence ID" value="MCC9063402.1"/>
    <property type="molecule type" value="Genomic_DNA"/>
</dbReference>
<reference evidence="1" key="1">
    <citation type="submission" date="2021-11" db="EMBL/GenBank/DDBJ databases">
        <title>Description of novel Flavobacterium species.</title>
        <authorList>
            <person name="Saticioglu I.B."/>
            <person name="Ay H."/>
            <person name="Altun S."/>
            <person name="Duman M."/>
        </authorList>
    </citation>
    <scope>NUCLEOTIDE SEQUENCE</scope>
    <source>
        <strain evidence="1">F-30</strain>
    </source>
</reference>
<evidence type="ECO:0000313" key="2">
    <source>
        <dbReference type="Proteomes" id="UP001430679"/>
    </source>
</evidence>
<dbReference type="RefSeq" id="WP_230035592.1">
    <property type="nucleotide sequence ID" value="NZ_JAJJMM010000001.1"/>
</dbReference>
<evidence type="ECO:0008006" key="3">
    <source>
        <dbReference type="Google" id="ProtNLM"/>
    </source>
</evidence>
<name>A0ABS8MD36_9FLAO</name>
<protein>
    <recommendedName>
        <fullName evidence="3">DUF3868 domain-containing protein</fullName>
    </recommendedName>
</protein>
<keyword evidence="2" id="KW-1185">Reference proteome</keyword>